<evidence type="ECO:0000256" key="1">
    <source>
        <dbReference type="SAM" id="MobiDB-lite"/>
    </source>
</evidence>
<name>A0ABR1RPK1_9PEZI</name>
<evidence type="ECO:0000313" key="3">
    <source>
        <dbReference type="Proteomes" id="UP001444661"/>
    </source>
</evidence>
<evidence type="ECO:0008006" key="4">
    <source>
        <dbReference type="Google" id="ProtNLM"/>
    </source>
</evidence>
<feature type="region of interest" description="Disordered" evidence="1">
    <location>
        <begin position="424"/>
        <end position="473"/>
    </location>
</feature>
<dbReference type="EMBL" id="JAQQWK010000014">
    <property type="protein sequence ID" value="KAK8016782.1"/>
    <property type="molecule type" value="Genomic_DNA"/>
</dbReference>
<sequence>MGSSSDESNSEKNFQSEPKRCQSNFITSDQAWSEIERDVFSGAKTQPITVNRLFCLPEPILSNEESASKDTQSWNNSFMEVSEAHVSAWDAFNDENVDIMFGDFLDERLQHIPNPNLMAIHFNSHRESANGNRVVFSIEDEGDLNRMMEKAAIIDLLDDAFALAAKEFQERVNAPAPGKLGTSFEAKRIIIHRDSYMHKSSETIPDWLFCPTPESASGQHTSALRRALMYARKQNLVPGPGEYEQWEPDPNGGPTLADVLSKYAGKGIDVAVVGEAKQKDVFDPANLANIDMFPQVRSTLGQMLMYCRWSKTRYAFVATSEEVTFLRFFRLDDTEDEKEQFGVNYAVLPWKREPGNLSVWKGIWALVMLGLHNKYRSIVPEDQIRDLNSWSRLTNKDKDQGQWENHLSKRVVDDGYWAQRSRGVEASTAESATQLDRQEAGKSPGLLSKRPGSDTTAVERSPKVVKSEKNSKG</sequence>
<gene>
    <name evidence="2" type="ORF">PG993_014971</name>
</gene>
<feature type="compositionally biased region" description="Basic and acidic residues" evidence="1">
    <location>
        <begin position="460"/>
        <end position="473"/>
    </location>
</feature>
<keyword evidence="3" id="KW-1185">Reference proteome</keyword>
<protein>
    <recommendedName>
        <fullName evidence="4">Fungal-type protein kinase domain-containing protein</fullName>
    </recommendedName>
</protein>
<evidence type="ECO:0000313" key="2">
    <source>
        <dbReference type="EMBL" id="KAK8016782.1"/>
    </source>
</evidence>
<dbReference type="Proteomes" id="UP001444661">
    <property type="component" value="Unassembled WGS sequence"/>
</dbReference>
<organism evidence="2 3">
    <name type="scientific">Apiospora rasikravindrae</name>
    <dbReference type="NCBI Taxonomy" id="990691"/>
    <lineage>
        <taxon>Eukaryota</taxon>
        <taxon>Fungi</taxon>
        <taxon>Dikarya</taxon>
        <taxon>Ascomycota</taxon>
        <taxon>Pezizomycotina</taxon>
        <taxon>Sordariomycetes</taxon>
        <taxon>Xylariomycetidae</taxon>
        <taxon>Amphisphaeriales</taxon>
        <taxon>Apiosporaceae</taxon>
        <taxon>Apiospora</taxon>
    </lineage>
</organism>
<accession>A0ABR1RPK1</accession>
<comment type="caution">
    <text evidence="2">The sequence shown here is derived from an EMBL/GenBank/DDBJ whole genome shotgun (WGS) entry which is preliminary data.</text>
</comment>
<proteinExistence type="predicted"/>
<feature type="region of interest" description="Disordered" evidence="1">
    <location>
        <begin position="1"/>
        <end position="20"/>
    </location>
</feature>
<reference evidence="2 3" key="1">
    <citation type="submission" date="2023-01" db="EMBL/GenBank/DDBJ databases">
        <title>Analysis of 21 Apiospora genomes using comparative genomics revels a genus with tremendous synthesis potential of carbohydrate active enzymes and secondary metabolites.</title>
        <authorList>
            <person name="Sorensen T."/>
        </authorList>
    </citation>
    <scope>NUCLEOTIDE SEQUENCE [LARGE SCALE GENOMIC DNA]</scope>
    <source>
        <strain evidence="2 3">CBS 33761</strain>
    </source>
</reference>